<accession>A0A2N8NZ70</accession>
<organism evidence="1 2">
    <name type="scientific">Streptomyces eurocidicus</name>
    <name type="common">Streptoverticillium eurocidicus</name>
    <dbReference type="NCBI Taxonomy" id="66423"/>
    <lineage>
        <taxon>Bacteria</taxon>
        <taxon>Bacillati</taxon>
        <taxon>Actinomycetota</taxon>
        <taxon>Actinomycetes</taxon>
        <taxon>Kitasatosporales</taxon>
        <taxon>Streptomycetaceae</taxon>
        <taxon>Streptomyces</taxon>
    </lineage>
</organism>
<proteinExistence type="predicted"/>
<protein>
    <submittedName>
        <fullName evidence="1">Uncharacterized protein</fullName>
    </submittedName>
</protein>
<dbReference type="Proteomes" id="UP000235945">
    <property type="component" value="Unassembled WGS sequence"/>
</dbReference>
<evidence type="ECO:0000313" key="2">
    <source>
        <dbReference type="Proteomes" id="UP000235945"/>
    </source>
</evidence>
<name>A0A2N8NZ70_STREU</name>
<gene>
    <name evidence="1" type="ORF">AF335_05075</name>
</gene>
<evidence type="ECO:0000313" key="1">
    <source>
        <dbReference type="EMBL" id="PNE34052.1"/>
    </source>
</evidence>
<reference evidence="2" key="1">
    <citation type="submission" date="2015-07" db="EMBL/GenBank/DDBJ databases">
        <authorList>
            <person name="Graham D.E."/>
            <person name="Giannone R.J."/>
            <person name="Gulvik C.A."/>
            <person name="Hettich R.L."/>
            <person name="Klingeman D.M."/>
            <person name="Mahan K.M."/>
            <person name="Parry R.J."/>
            <person name="Spain J.C."/>
        </authorList>
    </citation>
    <scope>NUCLEOTIDE SEQUENCE [LARGE SCALE GENOMIC DNA]</scope>
    <source>
        <strain evidence="2">ATCC 27428</strain>
    </source>
</reference>
<comment type="caution">
    <text evidence="1">The sequence shown here is derived from an EMBL/GenBank/DDBJ whole genome shotgun (WGS) entry which is preliminary data.</text>
</comment>
<keyword evidence="2" id="KW-1185">Reference proteome</keyword>
<dbReference type="AlphaFoldDB" id="A0A2N8NZ70"/>
<sequence>MASLATNSLKAARHDQCLKREPHLRQRRVCECCLDALGSPEAVGLLGHQEQDLLRVQLDGGLARGSVRRGFRS</sequence>
<dbReference type="EMBL" id="LGUI01000002">
    <property type="protein sequence ID" value="PNE34052.1"/>
    <property type="molecule type" value="Genomic_DNA"/>
</dbReference>